<dbReference type="PANTHER" id="PTHR11139">
    <property type="entry name" value="ATAXIA TELANGIECTASIA MUTATED ATM -RELATED"/>
    <property type="match status" value="1"/>
</dbReference>
<dbReference type="GO" id="GO:0006281">
    <property type="term" value="P:DNA repair"/>
    <property type="evidence" value="ECO:0007669"/>
    <property type="project" value="TreeGrafter"/>
</dbReference>
<dbReference type="PANTHER" id="PTHR11139:SF69">
    <property type="entry name" value="SERINE_THREONINE-PROTEIN KINASE ATR"/>
    <property type="match status" value="1"/>
</dbReference>
<feature type="domain" description="FAT" evidence="11">
    <location>
        <begin position="1136"/>
        <end position="1714"/>
    </location>
</feature>
<evidence type="ECO:0000256" key="8">
    <source>
        <dbReference type="ARBA" id="ARBA00022777"/>
    </source>
</evidence>
<dbReference type="InterPro" id="IPR003151">
    <property type="entry name" value="PIK-rel_kinase_FAT"/>
</dbReference>
<dbReference type="EC" id="2.7.11.1" evidence="3"/>
<evidence type="ECO:0000256" key="2">
    <source>
        <dbReference type="ARBA" id="ARBA00010769"/>
    </source>
</evidence>
<protein>
    <recommendedName>
        <fullName evidence="3">non-specific serine/threonine protein kinase</fullName>
        <ecNumber evidence="3">2.7.11.1</ecNumber>
    </recommendedName>
</protein>
<evidence type="ECO:0000256" key="10">
    <source>
        <dbReference type="ARBA" id="ARBA00023242"/>
    </source>
</evidence>
<dbReference type="Pfam" id="PF08064">
    <property type="entry name" value="UME"/>
    <property type="match status" value="1"/>
</dbReference>
<sequence>MCFHVCYYNFFLILLQIQDLLSFFKFVIDQLISLKSSTTTIWFSDTIVKSILLAIRYLFLLPEMCSQLESADIALSIAIIPWIENHSNSNENIDYAEVPSLFPETKCESMKMISLHALANIFCPRAEFWKSSVFGGIINAINDPTQEKLVVEAIQALPVLLLDPYQQQIDVLQNLLRPTFESSSEAILTAISAVFCSVVCILSGNVAATIFAKHEGELFRTYVCLSCHKDFPRSPVSATNVLKSCKDVLNSCMTLLTCEVVAVRRNMAACLDSLVSHLPAMYNPEAVQTWMKYAEDEDHQVRIIFSEMVKFLIFSRDWIEGKGMESEQLQEEHIPLTQVDRVELSHSRPRLDCVLQLLYTGLLSRMSKKNTDSDVEGTLRATIVDIGCVPLDCVLRPVLKIVLVFLSHPEFNAPSIGHYYLQRIAKAHNTNVVNLYHRFQTTLCQVLVCGMGMNCHKPLWTKFMDNVIYGLGFESTTAWLRHSLKCILPSLVVYVVKFKHTTFLMKIIELLAYSPESVIKENFQFIYPFVFLNEPDHIVDECVGLMEEMSKTSAQQLILSSFKTIHNELLLHYHCKKERVEKGICQLIDVLEEKPKKHTKLQHPPKQADIAKHLEQRFLGVLVHFDMLLESSSTEESNKMNALQSLPHIIRLMGSKYITPVRLKVLSTLRTALRLTHCDFPNLSCGAWEAFIQSVDVRELGPLLGTVAASLLPLLDQFPDEVSSMLKCLVEKFEYELAEHIPDLFFLPDTPVLHDVYKVVQLHITKKRRMLNESQNLEDYLQQPLRFITHDNVDIRRHGLDYLLSLLKEKQAEFTKSLLQDGVVHDDVAKLLSLLIEGCRDTDVDIQRLCVENLGMIGALDPGHLPHKKPEIAVLQITSVDEDRFAVQALIALAKAYQAARNTRFLDSFAVAIQNLLKHYKISSQPSLNRKKLWDSFPLSVQQVMTPLENSSYFMTSMQSNIVWPHPMFGTRYALTLTNWAHTWACRIVTFIEDSHAKDMFTWCIPSLKRDINCVLFFLPFILLYAVMSGNVDQHRMMVEEMTFIIQQHSLREEEAGETTSASEKFQMHWDKAGHTPLVVDSDSATYVLCAKTVFSLLDFMEKWLGMAKKKMSNNTKSTSQVQNVQKFLSEFSKLDLAHGNYAVNEYARALMYLEDHLMEHKELLKDEEHLSFLERVFAQLNEPDGIKGVLAIQCSQPKLLEAVVFHEVAGQHQEALACFELLAKEHSNDDIAVRVQKGMIRCCLYLDQPYAALHIAEGALLKRPEYRSTFLEAQAECFWRVSNFENLEGVLKDPQLEGSNAWGVNIGKCLIDIRHRNQSSLREHLCSARSYLSKVLSTASLENGSYLQGYPHIIKLHMLQELEEASKVIDAITSPDMSEQSCRSVICNLIKVWEDRLALVQATSSVQESLLRLRRCLLQLTSSFVKEEHHILSNLMDHELGTSWLKSAEVARISGCYQQAYVYLLNAEKYKPKRHFIELAKLHWNKKEQDHALATLRRGLDQHFPNSKVFKTMALDDMVEDRKICAEAKLLVASYNDKNMNVDVDLNVSNYKDAVDVYQQWEKSHASLAQYYDRISLNDGAAINFDQCQTWAVAGYLKSLRFGCNLIYHSMSRLLTIWLDFGKSYQSLLMSSEPLPKKEMASKRDSLLRMNQQIEAYVDVLPAYMFMTGFSQLVSRMCHPMAEVNLVIKRIIVKLLISYPQQTMWMLVAMNRVSEKNFLLCTKCHFWLRVILNPGNLYFSLHMS</sequence>
<dbReference type="InterPro" id="IPR016024">
    <property type="entry name" value="ARM-type_fold"/>
</dbReference>
<dbReference type="InterPro" id="IPR011990">
    <property type="entry name" value="TPR-like_helical_dom_sf"/>
</dbReference>
<keyword evidence="10" id="KW-0539">Nucleus</keyword>
<keyword evidence="7" id="KW-0227">DNA damage</keyword>
<proteinExistence type="inferred from homology"/>
<keyword evidence="5" id="KW-0808">Transferase</keyword>
<dbReference type="GO" id="GO:0000723">
    <property type="term" value="P:telomere maintenance"/>
    <property type="evidence" value="ECO:0007669"/>
    <property type="project" value="TreeGrafter"/>
</dbReference>
<evidence type="ECO:0000256" key="1">
    <source>
        <dbReference type="ARBA" id="ARBA00004123"/>
    </source>
</evidence>
<evidence type="ECO:0000256" key="3">
    <source>
        <dbReference type="ARBA" id="ARBA00012513"/>
    </source>
</evidence>
<reference evidence="12" key="1">
    <citation type="submission" date="2022-12" db="EMBL/GenBank/DDBJ databases">
        <title>Chromosome-level genome assembly of the bean flower thrips Megalurothrips usitatus.</title>
        <authorList>
            <person name="Ma L."/>
            <person name="Liu Q."/>
            <person name="Li H."/>
            <person name="Cai W."/>
        </authorList>
    </citation>
    <scope>NUCLEOTIDE SEQUENCE</scope>
    <source>
        <strain evidence="12">Cailab_2022a</strain>
    </source>
</reference>
<dbReference type="Pfam" id="PF23593">
    <property type="entry name" value="HEAT_ATR"/>
    <property type="match status" value="1"/>
</dbReference>
<dbReference type="InterPro" id="IPR050517">
    <property type="entry name" value="DDR_Repair_Kinase"/>
</dbReference>
<dbReference type="InterPro" id="IPR056802">
    <property type="entry name" value="ATR-like_M-HEAT"/>
</dbReference>
<gene>
    <name evidence="12" type="ORF">ONE63_000836</name>
</gene>
<evidence type="ECO:0000256" key="5">
    <source>
        <dbReference type="ARBA" id="ARBA00022679"/>
    </source>
</evidence>
<keyword evidence="8" id="KW-0418">Kinase</keyword>
<dbReference type="PROSITE" id="PS51189">
    <property type="entry name" value="FAT"/>
    <property type="match status" value="1"/>
</dbReference>
<dbReference type="InterPro" id="IPR012993">
    <property type="entry name" value="UME"/>
</dbReference>
<evidence type="ECO:0000313" key="12">
    <source>
        <dbReference type="EMBL" id="KAJ1532216.1"/>
    </source>
</evidence>
<dbReference type="SUPFAM" id="SSF48452">
    <property type="entry name" value="TPR-like"/>
    <property type="match status" value="1"/>
</dbReference>
<dbReference type="EMBL" id="JAPTSV010000001">
    <property type="protein sequence ID" value="KAJ1532216.1"/>
    <property type="molecule type" value="Genomic_DNA"/>
</dbReference>
<evidence type="ECO:0000256" key="6">
    <source>
        <dbReference type="ARBA" id="ARBA00022741"/>
    </source>
</evidence>
<dbReference type="Proteomes" id="UP001075354">
    <property type="component" value="Chromosome 1"/>
</dbReference>
<keyword evidence="13" id="KW-1185">Reference proteome</keyword>
<dbReference type="Pfam" id="PF02259">
    <property type="entry name" value="FAT"/>
    <property type="match status" value="1"/>
</dbReference>
<name>A0AAV7Y6R6_9NEOP</name>
<dbReference type="GO" id="GO:0004674">
    <property type="term" value="F:protein serine/threonine kinase activity"/>
    <property type="evidence" value="ECO:0007669"/>
    <property type="project" value="UniProtKB-KW"/>
</dbReference>
<dbReference type="InterPro" id="IPR057564">
    <property type="entry name" value="HEAT_ATR"/>
</dbReference>
<dbReference type="GO" id="GO:0005524">
    <property type="term" value="F:ATP binding"/>
    <property type="evidence" value="ECO:0007669"/>
    <property type="project" value="UniProtKB-KW"/>
</dbReference>
<evidence type="ECO:0000259" key="11">
    <source>
        <dbReference type="PROSITE" id="PS51189"/>
    </source>
</evidence>
<dbReference type="SUPFAM" id="SSF48371">
    <property type="entry name" value="ARM repeat"/>
    <property type="match status" value="2"/>
</dbReference>
<comment type="similarity">
    <text evidence="2">Belongs to the PI3/PI4-kinase family. ATM subfamily.</text>
</comment>
<accession>A0AAV7Y6R6</accession>
<evidence type="ECO:0000256" key="4">
    <source>
        <dbReference type="ARBA" id="ARBA00022527"/>
    </source>
</evidence>
<dbReference type="Pfam" id="PF25030">
    <property type="entry name" value="M-HEAT_ATR"/>
    <property type="match status" value="1"/>
</dbReference>
<dbReference type="InterPro" id="IPR014009">
    <property type="entry name" value="PIK_FAT"/>
</dbReference>
<dbReference type="GO" id="GO:0005634">
    <property type="term" value="C:nucleus"/>
    <property type="evidence" value="ECO:0007669"/>
    <property type="project" value="UniProtKB-SubCell"/>
</dbReference>
<organism evidence="12 13">
    <name type="scientific">Megalurothrips usitatus</name>
    <name type="common">bean blossom thrips</name>
    <dbReference type="NCBI Taxonomy" id="439358"/>
    <lineage>
        <taxon>Eukaryota</taxon>
        <taxon>Metazoa</taxon>
        <taxon>Ecdysozoa</taxon>
        <taxon>Arthropoda</taxon>
        <taxon>Hexapoda</taxon>
        <taxon>Insecta</taxon>
        <taxon>Pterygota</taxon>
        <taxon>Neoptera</taxon>
        <taxon>Paraneoptera</taxon>
        <taxon>Thysanoptera</taxon>
        <taxon>Terebrantia</taxon>
        <taxon>Thripoidea</taxon>
        <taxon>Thripidae</taxon>
        <taxon>Megalurothrips</taxon>
    </lineage>
</organism>
<evidence type="ECO:0000313" key="13">
    <source>
        <dbReference type="Proteomes" id="UP001075354"/>
    </source>
</evidence>
<comment type="caution">
    <text evidence="12">The sequence shown here is derived from an EMBL/GenBank/DDBJ whole genome shotgun (WGS) entry which is preliminary data.</text>
</comment>
<keyword evidence="4" id="KW-0723">Serine/threonine-protein kinase</keyword>
<keyword evidence="9" id="KW-0067">ATP-binding</keyword>
<dbReference type="SMART" id="SM00802">
    <property type="entry name" value="UME"/>
    <property type="match status" value="1"/>
</dbReference>
<evidence type="ECO:0000256" key="9">
    <source>
        <dbReference type="ARBA" id="ARBA00022840"/>
    </source>
</evidence>
<keyword evidence="6" id="KW-0547">Nucleotide-binding</keyword>
<dbReference type="GO" id="GO:0005694">
    <property type="term" value="C:chromosome"/>
    <property type="evidence" value="ECO:0007669"/>
    <property type="project" value="TreeGrafter"/>
</dbReference>
<evidence type="ECO:0000256" key="7">
    <source>
        <dbReference type="ARBA" id="ARBA00022763"/>
    </source>
</evidence>
<dbReference type="GO" id="GO:0000077">
    <property type="term" value="P:DNA damage checkpoint signaling"/>
    <property type="evidence" value="ECO:0007669"/>
    <property type="project" value="TreeGrafter"/>
</dbReference>
<comment type="subcellular location">
    <subcellularLocation>
        <location evidence="1">Nucleus</location>
    </subcellularLocation>
</comment>